<dbReference type="Proteomes" id="UP000789702">
    <property type="component" value="Unassembled WGS sequence"/>
</dbReference>
<dbReference type="EMBL" id="CAJVPU010001166">
    <property type="protein sequence ID" value="CAG8473126.1"/>
    <property type="molecule type" value="Genomic_DNA"/>
</dbReference>
<proteinExistence type="predicted"/>
<evidence type="ECO:0000313" key="1">
    <source>
        <dbReference type="EMBL" id="CAG8473126.1"/>
    </source>
</evidence>
<sequence>MSTDIFASQYRPKNEQQIKIAIYVKDATSEPETYTVNNLDKSKSLKDARKYLSELKGIFMGLQNAVFRSASQKIPHSHENVCRVEDILVREPEFYSLYIEKDESIPCVPELVHLRKLDRGLIKLNDNSIKMASMQAFYIKDLHMKDIIIRNKLESVRKRTIKNFDQLWNESYENEHKKNGDNIEENYEEELNEYNIVYCQKGTILLSCKELEVTDEYINAIKDALKDDNDIQKIENLKKVGDEFGFFGVKEIMLGGKSINDNRFKKKAIGGDEMSGETSKWIKSLESYKTWDIIGYGDKFSLYELLSEELQLKIRQLIGMRVLHSHVEEINIREDYDFKLPITLRIPVPPDILILEDYKIFASIFNKENKDPFKNVFGIRIDYQNVKSPYFVIHRIGKIPNNHPQINLKIPWIVIGRKKDLPIRPIPNITGLEYIWTKDHKNAEIKLHRSIPYHHCWIGTCVLYCDENPNYLFGQSSNVISYHFCQSSNELSITICCNQNSLHNDDELDNFKINCTILSKNNAGGLSPNTAIGPSTQVWKKKKWRLLTSGNLFTGNKWVLPDNDLVFASLIYPNSENTCKHFFLNINQKYPTIKSLDNIGMRNPDCRLSYISFN</sequence>
<keyword evidence="2" id="KW-1185">Reference proteome</keyword>
<evidence type="ECO:0000313" key="2">
    <source>
        <dbReference type="Proteomes" id="UP000789702"/>
    </source>
</evidence>
<organism evidence="1 2">
    <name type="scientific">Dentiscutata heterogama</name>
    <dbReference type="NCBI Taxonomy" id="1316150"/>
    <lineage>
        <taxon>Eukaryota</taxon>
        <taxon>Fungi</taxon>
        <taxon>Fungi incertae sedis</taxon>
        <taxon>Mucoromycota</taxon>
        <taxon>Glomeromycotina</taxon>
        <taxon>Glomeromycetes</taxon>
        <taxon>Diversisporales</taxon>
        <taxon>Gigasporaceae</taxon>
        <taxon>Dentiscutata</taxon>
    </lineage>
</organism>
<comment type="caution">
    <text evidence="1">The sequence shown here is derived from an EMBL/GenBank/DDBJ whole genome shotgun (WGS) entry which is preliminary data.</text>
</comment>
<reference evidence="1" key="1">
    <citation type="submission" date="2021-06" db="EMBL/GenBank/DDBJ databases">
        <authorList>
            <person name="Kallberg Y."/>
            <person name="Tangrot J."/>
            <person name="Rosling A."/>
        </authorList>
    </citation>
    <scope>NUCLEOTIDE SEQUENCE</scope>
    <source>
        <strain evidence="1">IL203A</strain>
    </source>
</reference>
<name>A0ACA9KI49_9GLOM</name>
<protein>
    <submittedName>
        <fullName evidence="1">7120_t:CDS:1</fullName>
    </submittedName>
</protein>
<accession>A0ACA9KI49</accession>
<gene>
    <name evidence="1" type="ORF">DHETER_LOCUS1806</name>
</gene>